<protein>
    <recommendedName>
        <fullName evidence="5">DUF3105 domain-containing protein</fullName>
    </recommendedName>
</protein>
<evidence type="ECO:0000313" key="3">
    <source>
        <dbReference type="EMBL" id="SFL16896.1"/>
    </source>
</evidence>
<evidence type="ECO:0000256" key="2">
    <source>
        <dbReference type="SAM" id="SignalP"/>
    </source>
</evidence>
<dbReference type="PROSITE" id="PS51257">
    <property type="entry name" value="PROKAR_LIPOPROTEIN"/>
    <property type="match status" value="1"/>
</dbReference>
<sequence length="198" mass="20461">MTLRAGLRRPGVVLAAVATVLAVAAVAGCTGTVTGDPAPAPDAVTLENTRVADYAPGQPHVTGDVPYAERPPVGGPHDPAWADCTGTVYAAPIRPENAVHSLEHGAVWITYDPQLADAESVAALAAAVEGVPGLMLSPYPDLGVPVSLQAWNHALRLDAADDPRLRQFVELLTGNPETTPEPGAPCENARFLSETLPA</sequence>
<feature type="region of interest" description="Disordered" evidence="1">
    <location>
        <begin position="174"/>
        <end position="198"/>
    </location>
</feature>
<dbReference type="AlphaFoldDB" id="A0A1I4FJ92"/>
<dbReference type="STRING" id="504800.SAMN04488085_107151"/>
<proteinExistence type="predicted"/>
<evidence type="ECO:0000256" key="1">
    <source>
        <dbReference type="SAM" id="MobiDB-lite"/>
    </source>
</evidence>
<gene>
    <name evidence="3" type="ORF">SAMN04488085_107151</name>
</gene>
<organism evidence="3 4">
    <name type="scientific">Geodermatophilus ruber</name>
    <dbReference type="NCBI Taxonomy" id="504800"/>
    <lineage>
        <taxon>Bacteria</taxon>
        <taxon>Bacillati</taxon>
        <taxon>Actinomycetota</taxon>
        <taxon>Actinomycetes</taxon>
        <taxon>Geodermatophilales</taxon>
        <taxon>Geodermatophilaceae</taxon>
        <taxon>Geodermatophilus</taxon>
    </lineage>
</organism>
<dbReference type="Proteomes" id="UP000199152">
    <property type="component" value="Unassembled WGS sequence"/>
</dbReference>
<keyword evidence="4" id="KW-1185">Reference proteome</keyword>
<dbReference type="InParanoid" id="A0A1I4FJ92"/>
<dbReference type="RefSeq" id="WP_091325198.1">
    <property type="nucleotide sequence ID" value="NZ_FOSW01000007.1"/>
</dbReference>
<dbReference type="Pfam" id="PF11303">
    <property type="entry name" value="DUF3105"/>
    <property type="match status" value="1"/>
</dbReference>
<feature type="signal peptide" evidence="2">
    <location>
        <begin position="1"/>
        <end position="24"/>
    </location>
</feature>
<evidence type="ECO:0000313" key="4">
    <source>
        <dbReference type="Proteomes" id="UP000199152"/>
    </source>
</evidence>
<accession>A0A1I4FJ92</accession>
<reference evidence="3 4" key="1">
    <citation type="submission" date="2016-10" db="EMBL/GenBank/DDBJ databases">
        <authorList>
            <person name="de Groot N.N."/>
        </authorList>
    </citation>
    <scope>NUCLEOTIDE SEQUENCE [LARGE SCALE GENOMIC DNA]</scope>
    <source>
        <strain evidence="3 4">DSM 45317</strain>
    </source>
</reference>
<keyword evidence="2" id="KW-0732">Signal</keyword>
<evidence type="ECO:0008006" key="5">
    <source>
        <dbReference type="Google" id="ProtNLM"/>
    </source>
</evidence>
<dbReference type="InterPro" id="IPR021454">
    <property type="entry name" value="DUF3105"/>
</dbReference>
<feature type="chain" id="PRO_5038773702" description="DUF3105 domain-containing protein" evidence="2">
    <location>
        <begin position="25"/>
        <end position="198"/>
    </location>
</feature>
<name>A0A1I4FJ92_9ACTN</name>
<dbReference type="EMBL" id="FOSW01000007">
    <property type="protein sequence ID" value="SFL16896.1"/>
    <property type="molecule type" value="Genomic_DNA"/>
</dbReference>
<dbReference type="OrthoDB" id="164831at2"/>